<comment type="caution">
    <text evidence="6">The sequence shown here is derived from an EMBL/GenBank/DDBJ whole genome shotgun (WGS) entry which is preliminary data.</text>
</comment>
<dbReference type="Gene3D" id="3.30.930.10">
    <property type="entry name" value="Bira Bifunctional Protein, Domain 2"/>
    <property type="match status" value="1"/>
</dbReference>
<comment type="similarity">
    <text evidence="1">Belongs to the class-II aminoacyl-tRNA synthetase family.</text>
</comment>
<dbReference type="Proteomes" id="UP000699985">
    <property type="component" value="Unassembled WGS sequence"/>
</dbReference>
<dbReference type="InterPro" id="IPR041715">
    <property type="entry name" value="HisRS-like_core"/>
</dbReference>
<evidence type="ECO:0000256" key="1">
    <source>
        <dbReference type="ARBA" id="ARBA00008226"/>
    </source>
</evidence>
<feature type="domain" description="Aminoacyl-transfer RNA synthetases class-II family profile" evidence="5">
    <location>
        <begin position="30"/>
        <end position="326"/>
    </location>
</feature>
<dbReference type="PANTHER" id="PTHR11476:SF7">
    <property type="entry name" value="HISTIDINE--TRNA LIGASE"/>
    <property type="match status" value="1"/>
</dbReference>
<gene>
    <name evidence="6" type="ORF">EBX29_04140</name>
</gene>
<dbReference type="InterPro" id="IPR004516">
    <property type="entry name" value="HisRS/HisZ"/>
</dbReference>
<dbReference type="EMBL" id="RGMI01000244">
    <property type="protein sequence ID" value="NCU50938.1"/>
    <property type="molecule type" value="Genomic_DNA"/>
</dbReference>
<evidence type="ECO:0000259" key="5">
    <source>
        <dbReference type="PROSITE" id="PS50862"/>
    </source>
</evidence>
<comment type="subunit">
    <text evidence="2">Homodimer.</text>
</comment>
<name>A0A966HQL9_9PROT</name>
<sequence length="334" mass="38227">MNKKTFKPSSELPAGFVDRQEEELLARDLLISNIKKIMAKYGFQYLETPSFEFTDSIGKFLPDKERPSEGVFSFEDDKKWLSLRYDLTAPLARYTAKNFNNLPRPFKRYQLGTVWRNEKPGPGRFREFLQFDADYIGTSNLFSDAELCFLISEILISCGLTKKEFIIKISNRKLTKGLLEKLKINDENKQSIVLRAIDKLDRVGFEGVQYLLGKGRKDKSGDFTKGAELNEPQIKEIINFLSIKDISDNNFEKIEKIAGSNQNILDGVNELILIKKYFSLLKFENFIFDPTVVRGLEYYTGPIFEANLTFGVTNNKGEEIEFGSIGGGGRYDDL</sequence>
<dbReference type="GO" id="GO:0005737">
    <property type="term" value="C:cytoplasm"/>
    <property type="evidence" value="ECO:0007669"/>
    <property type="project" value="InterPro"/>
</dbReference>
<evidence type="ECO:0000313" key="7">
    <source>
        <dbReference type="Proteomes" id="UP000699985"/>
    </source>
</evidence>
<protein>
    <recommendedName>
        <fullName evidence="3">Histidine--tRNA ligase</fullName>
    </recommendedName>
</protein>
<feature type="binding site" evidence="4">
    <location>
        <position position="116"/>
    </location>
    <ligand>
        <name>L-histidine</name>
        <dbReference type="ChEBI" id="CHEBI:57595"/>
    </ligand>
</feature>
<reference evidence="6" key="1">
    <citation type="submission" date="2018-10" db="EMBL/GenBank/DDBJ databases">
        <title>Iterative Subtractive Binning of Freshwater Chronoseries Metagenomes Recovers Nearly Complete Genomes from over Four Hundred Novel Species.</title>
        <authorList>
            <person name="Rodriguez-R L.M."/>
            <person name="Tsementzi D."/>
            <person name="Luo C."/>
            <person name="Konstantinidis K.T."/>
        </authorList>
    </citation>
    <scope>NUCLEOTIDE SEQUENCE</scope>
    <source>
        <strain evidence="6">WB8_1A_003</strain>
    </source>
</reference>
<accession>A0A966HQL9</accession>
<dbReference type="Pfam" id="PF13393">
    <property type="entry name" value="tRNA-synt_His"/>
    <property type="match status" value="1"/>
</dbReference>
<feature type="binding site" evidence="4">
    <location>
        <position position="134"/>
    </location>
    <ligand>
        <name>L-histidine</name>
        <dbReference type="ChEBI" id="CHEBI:57595"/>
    </ligand>
</feature>
<keyword evidence="6" id="KW-0436">Ligase</keyword>
<feature type="binding site" evidence="4">
    <location>
        <begin position="86"/>
        <end position="88"/>
    </location>
    <ligand>
        <name>L-histidine</name>
        <dbReference type="ChEBI" id="CHEBI:57595"/>
    </ligand>
</feature>
<feature type="binding site" evidence="4">
    <location>
        <begin position="298"/>
        <end position="299"/>
    </location>
    <ligand>
        <name>L-histidine</name>
        <dbReference type="ChEBI" id="CHEBI:57595"/>
    </ligand>
</feature>
<dbReference type="CDD" id="cd00773">
    <property type="entry name" value="HisRS-like_core"/>
    <property type="match status" value="1"/>
</dbReference>
<evidence type="ECO:0000256" key="3">
    <source>
        <dbReference type="ARBA" id="ARBA00017399"/>
    </source>
</evidence>
<dbReference type="InterPro" id="IPR006195">
    <property type="entry name" value="aa-tRNA-synth_II"/>
</dbReference>
<feature type="binding site" evidence="4">
    <location>
        <position position="130"/>
    </location>
    <ligand>
        <name>L-histidine</name>
        <dbReference type="ChEBI" id="CHEBI:57595"/>
    </ligand>
</feature>
<dbReference type="AlphaFoldDB" id="A0A966HQL9"/>
<evidence type="ECO:0000256" key="4">
    <source>
        <dbReference type="PIRSR" id="PIRSR001549-1"/>
    </source>
</evidence>
<dbReference type="GO" id="GO:0016874">
    <property type="term" value="F:ligase activity"/>
    <property type="evidence" value="ECO:0007669"/>
    <property type="project" value="UniProtKB-KW"/>
</dbReference>
<dbReference type="InterPro" id="IPR045864">
    <property type="entry name" value="aa-tRNA-synth_II/BPL/LPL"/>
</dbReference>
<dbReference type="PANTHER" id="PTHR11476">
    <property type="entry name" value="HISTIDYL-TRNA SYNTHETASE"/>
    <property type="match status" value="1"/>
</dbReference>
<feature type="non-terminal residue" evidence="6">
    <location>
        <position position="334"/>
    </location>
</feature>
<organism evidence="6 7">
    <name type="scientific">Candidatus Fonsibacter lacus</name>
    <dbReference type="NCBI Taxonomy" id="2576439"/>
    <lineage>
        <taxon>Bacteria</taxon>
        <taxon>Pseudomonadati</taxon>
        <taxon>Pseudomonadota</taxon>
        <taxon>Alphaproteobacteria</taxon>
        <taxon>Candidatus Pelagibacterales</taxon>
        <taxon>Candidatus Pelagibacterales incertae sedis</taxon>
        <taxon>Candidatus Fonsibacter</taxon>
    </lineage>
</organism>
<dbReference type="SUPFAM" id="SSF55681">
    <property type="entry name" value="Class II aaRS and biotin synthetases"/>
    <property type="match status" value="1"/>
</dbReference>
<evidence type="ECO:0000256" key="2">
    <source>
        <dbReference type="ARBA" id="ARBA00011738"/>
    </source>
</evidence>
<dbReference type="PIRSF" id="PIRSF001549">
    <property type="entry name" value="His-tRNA_synth"/>
    <property type="match status" value="1"/>
</dbReference>
<feature type="binding site" evidence="4">
    <location>
        <position position="294"/>
    </location>
    <ligand>
        <name>L-histidine</name>
        <dbReference type="ChEBI" id="CHEBI:57595"/>
    </ligand>
</feature>
<proteinExistence type="inferred from homology"/>
<evidence type="ECO:0000313" key="6">
    <source>
        <dbReference type="EMBL" id="NCU50938.1"/>
    </source>
</evidence>
<dbReference type="PROSITE" id="PS50862">
    <property type="entry name" value="AA_TRNA_LIGASE_II"/>
    <property type="match status" value="1"/>
</dbReference>